<sequence>MTDHESSGVLQTTAISLRLVDVLLEREGASLTELAEATGLAKSTVYSHLTTLAEYGYVVSDANRYQLGAKFCHLGDYVRTRKEYYQIAEEVVGWLADESTMEVDFAVEEHGRVISLYGNLEFANTPRFLIDGSPFHVHTTASGKAIVAEYPESRIHEILDRWGLPAATDESITTEDAFFAELERVREQGYAENRGEAVEGFWAVGKAVKSPRGGVYGSLNLSGPEYFADADTKATQVDLLERAAADFERKMADRYRSSRPDRDVTEDS</sequence>
<dbReference type="OrthoDB" id="14763at2157"/>
<dbReference type="GO" id="GO:0003677">
    <property type="term" value="F:DNA binding"/>
    <property type="evidence" value="ECO:0007669"/>
    <property type="project" value="UniProtKB-KW"/>
</dbReference>
<dbReference type="InterPro" id="IPR036390">
    <property type="entry name" value="WH_DNA-bd_sf"/>
</dbReference>
<dbReference type="Gene3D" id="3.30.450.40">
    <property type="match status" value="1"/>
</dbReference>
<keyword evidence="7" id="KW-1185">Reference proteome</keyword>
<proteinExistence type="predicted"/>
<evidence type="ECO:0000313" key="7">
    <source>
        <dbReference type="Proteomes" id="UP000608850"/>
    </source>
</evidence>
<evidence type="ECO:0000259" key="4">
    <source>
        <dbReference type="PROSITE" id="PS51077"/>
    </source>
</evidence>
<evidence type="ECO:0000256" key="1">
    <source>
        <dbReference type="ARBA" id="ARBA00023015"/>
    </source>
</evidence>
<dbReference type="PANTHER" id="PTHR30136:SF35">
    <property type="entry name" value="HTH-TYPE TRANSCRIPTIONAL REGULATOR RV1719"/>
    <property type="match status" value="1"/>
</dbReference>
<organism evidence="6 7">
    <name type="scientific">Halarchaeum nitratireducens</name>
    <dbReference type="NCBI Taxonomy" id="489913"/>
    <lineage>
        <taxon>Archaea</taxon>
        <taxon>Methanobacteriati</taxon>
        <taxon>Methanobacteriota</taxon>
        <taxon>Stenosarchaea group</taxon>
        <taxon>Halobacteria</taxon>
        <taxon>Halobacteriales</taxon>
        <taxon>Halobacteriaceae</taxon>
    </lineage>
</organism>
<name>A0A830GD99_9EURY</name>
<gene>
    <name evidence="6" type="ORF">GCM10009021_22400</name>
</gene>
<dbReference type="Pfam" id="PF01614">
    <property type="entry name" value="IclR_C"/>
    <property type="match status" value="1"/>
</dbReference>
<dbReference type="Proteomes" id="UP000608850">
    <property type="component" value="Unassembled WGS sequence"/>
</dbReference>
<dbReference type="Gene3D" id="1.10.10.10">
    <property type="entry name" value="Winged helix-like DNA-binding domain superfamily/Winged helix DNA-binding domain"/>
    <property type="match status" value="1"/>
</dbReference>
<feature type="domain" description="IclR-ED" evidence="5">
    <location>
        <begin position="70"/>
        <end position="253"/>
    </location>
</feature>
<dbReference type="CDD" id="cd00090">
    <property type="entry name" value="HTH_ARSR"/>
    <property type="match status" value="1"/>
</dbReference>
<dbReference type="InterPro" id="IPR036388">
    <property type="entry name" value="WH-like_DNA-bd_sf"/>
</dbReference>
<feature type="domain" description="HTH iclR-type" evidence="4">
    <location>
        <begin position="10"/>
        <end position="69"/>
    </location>
</feature>
<dbReference type="PROSITE" id="PS51077">
    <property type="entry name" value="HTH_ICLR"/>
    <property type="match status" value="1"/>
</dbReference>
<dbReference type="SUPFAM" id="SSF46785">
    <property type="entry name" value="Winged helix' DNA-binding domain"/>
    <property type="match status" value="1"/>
</dbReference>
<evidence type="ECO:0000256" key="3">
    <source>
        <dbReference type="ARBA" id="ARBA00023163"/>
    </source>
</evidence>
<evidence type="ECO:0000313" key="6">
    <source>
        <dbReference type="EMBL" id="GGN20742.1"/>
    </source>
</evidence>
<evidence type="ECO:0000256" key="2">
    <source>
        <dbReference type="ARBA" id="ARBA00023125"/>
    </source>
</evidence>
<reference evidence="6 7" key="1">
    <citation type="journal article" date="2019" name="Int. J. Syst. Evol. Microbiol.">
        <title>The Global Catalogue of Microorganisms (GCM) 10K type strain sequencing project: providing services to taxonomists for standard genome sequencing and annotation.</title>
        <authorList>
            <consortium name="The Broad Institute Genomics Platform"/>
            <consortium name="The Broad Institute Genome Sequencing Center for Infectious Disease"/>
            <person name="Wu L."/>
            <person name="Ma J."/>
        </authorList>
    </citation>
    <scope>NUCLEOTIDE SEQUENCE [LARGE SCALE GENOMIC DNA]</scope>
    <source>
        <strain evidence="6 7">JCM 16331</strain>
    </source>
</reference>
<keyword evidence="3" id="KW-0804">Transcription</keyword>
<keyword evidence="2" id="KW-0238">DNA-binding</keyword>
<dbReference type="GO" id="GO:0003700">
    <property type="term" value="F:DNA-binding transcription factor activity"/>
    <property type="evidence" value="ECO:0007669"/>
    <property type="project" value="TreeGrafter"/>
</dbReference>
<evidence type="ECO:0000259" key="5">
    <source>
        <dbReference type="PROSITE" id="PS51078"/>
    </source>
</evidence>
<dbReference type="PROSITE" id="PS51078">
    <property type="entry name" value="ICLR_ED"/>
    <property type="match status" value="1"/>
</dbReference>
<dbReference type="RefSeq" id="WP_188879058.1">
    <property type="nucleotide sequence ID" value="NZ_BMOQ01000006.1"/>
</dbReference>
<keyword evidence="1" id="KW-0805">Transcription regulation</keyword>
<dbReference type="GO" id="GO:0045892">
    <property type="term" value="P:negative regulation of DNA-templated transcription"/>
    <property type="evidence" value="ECO:0007669"/>
    <property type="project" value="TreeGrafter"/>
</dbReference>
<protein>
    <submittedName>
        <fullName evidence="6">IclR family transcriptional regulator</fullName>
    </submittedName>
</protein>
<dbReference type="InterPro" id="IPR005471">
    <property type="entry name" value="Tscrpt_reg_IclR_N"/>
</dbReference>
<dbReference type="InterPro" id="IPR029016">
    <property type="entry name" value="GAF-like_dom_sf"/>
</dbReference>
<dbReference type="SMART" id="SM00346">
    <property type="entry name" value="HTH_ICLR"/>
    <property type="match status" value="1"/>
</dbReference>
<dbReference type="InterPro" id="IPR050707">
    <property type="entry name" value="HTH_MetabolicPath_Reg"/>
</dbReference>
<dbReference type="AlphaFoldDB" id="A0A830GD99"/>
<dbReference type="EMBL" id="BMOQ01000006">
    <property type="protein sequence ID" value="GGN20742.1"/>
    <property type="molecule type" value="Genomic_DNA"/>
</dbReference>
<dbReference type="Pfam" id="PF09339">
    <property type="entry name" value="HTH_IclR"/>
    <property type="match status" value="1"/>
</dbReference>
<dbReference type="PANTHER" id="PTHR30136">
    <property type="entry name" value="HELIX-TURN-HELIX TRANSCRIPTIONAL REGULATOR, ICLR FAMILY"/>
    <property type="match status" value="1"/>
</dbReference>
<comment type="caution">
    <text evidence="6">The sequence shown here is derived from an EMBL/GenBank/DDBJ whole genome shotgun (WGS) entry which is preliminary data.</text>
</comment>
<dbReference type="InterPro" id="IPR014757">
    <property type="entry name" value="Tscrpt_reg_IclR_C"/>
</dbReference>
<accession>A0A830GD99</accession>
<dbReference type="InterPro" id="IPR011991">
    <property type="entry name" value="ArsR-like_HTH"/>
</dbReference>
<dbReference type="SUPFAM" id="SSF55781">
    <property type="entry name" value="GAF domain-like"/>
    <property type="match status" value="1"/>
</dbReference>